<evidence type="ECO:0000256" key="6">
    <source>
        <dbReference type="ARBA" id="ARBA00022801"/>
    </source>
</evidence>
<evidence type="ECO:0000256" key="2">
    <source>
        <dbReference type="ARBA" id="ARBA00005135"/>
    </source>
</evidence>
<dbReference type="GO" id="GO:0000287">
    <property type="term" value="F:magnesium ion binding"/>
    <property type="evidence" value="ECO:0007669"/>
    <property type="project" value="TreeGrafter"/>
</dbReference>
<keyword evidence="7" id="KW-0460">Magnesium</keyword>
<organism evidence="9 10">
    <name type="scientific">Haloquadratum walsbyi J07HQW1</name>
    <dbReference type="NCBI Taxonomy" id="1238424"/>
    <lineage>
        <taxon>Archaea</taxon>
        <taxon>Methanobacteriati</taxon>
        <taxon>Methanobacteriota</taxon>
        <taxon>Stenosarchaea group</taxon>
        <taxon>Halobacteria</taxon>
        <taxon>Halobacteriales</taxon>
        <taxon>Haloferacaceae</taxon>
        <taxon>Haloquadratum</taxon>
    </lineage>
</organism>
<evidence type="ECO:0000313" key="10">
    <source>
        <dbReference type="Proteomes" id="UP000030649"/>
    </source>
</evidence>
<dbReference type="EC" id="3.1.3.3" evidence="3"/>
<dbReference type="Gene3D" id="3.40.50.1000">
    <property type="entry name" value="HAD superfamily/HAD-like"/>
    <property type="match status" value="1"/>
</dbReference>
<sequence>MSESPTTTALCLDIDGTLYRGGSVFIESISYLPFVQSGHWSPTDRRILRQAVGLVGRYYGNPWTEKRWRITLRTVDLLQRLGDGELALSLLDTLREVQTQINTVIDPKYTFNSPSTNSYDEMRISLLKKYAKAITTHRRGELRTAMKQALSRCALIDNPTAAALEDITTSTPSVELLLITDMPATIANIFASKAIEVPIQAVVATKFETDQTGRFTGDFYSINKSRMLTALDEQHNWDHVIAAGDTVRDLQMQSTADQFIAVSGQGRIDEHLQEPYVTVSESNPESIHESHDVYVPKEVPLGVVLRTVIST</sequence>
<evidence type="ECO:0000313" key="9">
    <source>
        <dbReference type="EMBL" id="ERG91619.1"/>
    </source>
</evidence>
<dbReference type="EMBL" id="KE356560">
    <property type="protein sequence ID" value="ERG91619.1"/>
    <property type="molecule type" value="Genomic_DNA"/>
</dbReference>
<keyword evidence="5" id="KW-0479">Metal-binding</keyword>
<dbReference type="STRING" id="1238424.J07HQW1_01653"/>
<reference evidence="9 10" key="1">
    <citation type="journal article" date="2013" name="PLoS ONE">
        <title>Assembly-driven community genomics of a hypersaline microbial ecosystem.</title>
        <authorList>
            <person name="Podell S."/>
            <person name="Ugalde J.A."/>
            <person name="Narasingarao P."/>
            <person name="Banfield J.F."/>
            <person name="Heidelberg K.B."/>
            <person name="Allen E.E."/>
        </authorList>
    </citation>
    <scope>NUCLEOTIDE SEQUENCE [LARGE SCALE GENOMIC DNA]</scope>
    <source>
        <strain evidence="10">J07HQW1</strain>
    </source>
</reference>
<keyword evidence="8" id="KW-0718">Serine biosynthesis</keyword>
<dbReference type="InterPro" id="IPR036412">
    <property type="entry name" value="HAD-like_sf"/>
</dbReference>
<protein>
    <recommendedName>
        <fullName evidence="3">phosphoserine phosphatase</fullName>
        <ecNumber evidence="3">3.1.3.3</ecNumber>
    </recommendedName>
</protein>
<evidence type="ECO:0000256" key="1">
    <source>
        <dbReference type="ARBA" id="ARBA00001946"/>
    </source>
</evidence>
<dbReference type="InterPro" id="IPR050582">
    <property type="entry name" value="HAD-like_SerB"/>
</dbReference>
<evidence type="ECO:0000256" key="7">
    <source>
        <dbReference type="ARBA" id="ARBA00022842"/>
    </source>
</evidence>
<evidence type="ECO:0000256" key="8">
    <source>
        <dbReference type="ARBA" id="ARBA00023299"/>
    </source>
</evidence>
<keyword evidence="6" id="KW-0378">Hydrolase</keyword>
<dbReference type="InterPro" id="IPR023214">
    <property type="entry name" value="HAD_sf"/>
</dbReference>
<name>U1MNZ5_9EURY</name>
<dbReference type="AlphaFoldDB" id="U1MNZ5"/>
<keyword evidence="4" id="KW-0028">Amino-acid biosynthesis</keyword>
<gene>
    <name evidence="9" type="ORF">J07HQW1_01653</name>
</gene>
<evidence type="ECO:0000256" key="3">
    <source>
        <dbReference type="ARBA" id="ARBA00012640"/>
    </source>
</evidence>
<evidence type="ECO:0000256" key="4">
    <source>
        <dbReference type="ARBA" id="ARBA00022605"/>
    </source>
</evidence>
<dbReference type="Proteomes" id="UP000030649">
    <property type="component" value="Unassembled WGS sequence"/>
</dbReference>
<comment type="pathway">
    <text evidence="2">Amino-acid biosynthesis; L-serine biosynthesis; L-serine from 3-phospho-D-glycerate: step 3/3.</text>
</comment>
<comment type="cofactor">
    <cofactor evidence="1">
        <name>Mg(2+)</name>
        <dbReference type="ChEBI" id="CHEBI:18420"/>
    </cofactor>
</comment>
<dbReference type="GO" id="GO:0005737">
    <property type="term" value="C:cytoplasm"/>
    <property type="evidence" value="ECO:0007669"/>
    <property type="project" value="TreeGrafter"/>
</dbReference>
<proteinExistence type="predicted"/>
<dbReference type="HOGENOM" id="CLU_893136_0_0_2"/>
<dbReference type="PANTHER" id="PTHR43344">
    <property type="entry name" value="PHOSPHOSERINE PHOSPHATASE"/>
    <property type="match status" value="1"/>
</dbReference>
<dbReference type="GO" id="GO:0006564">
    <property type="term" value="P:L-serine biosynthetic process"/>
    <property type="evidence" value="ECO:0007669"/>
    <property type="project" value="UniProtKB-KW"/>
</dbReference>
<dbReference type="PANTHER" id="PTHR43344:SF2">
    <property type="entry name" value="PHOSPHOSERINE PHOSPHATASE"/>
    <property type="match status" value="1"/>
</dbReference>
<dbReference type="SUPFAM" id="SSF56784">
    <property type="entry name" value="HAD-like"/>
    <property type="match status" value="1"/>
</dbReference>
<evidence type="ECO:0000256" key="5">
    <source>
        <dbReference type="ARBA" id="ARBA00022723"/>
    </source>
</evidence>
<dbReference type="GO" id="GO:0036424">
    <property type="term" value="F:L-phosphoserine phosphatase activity"/>
    <property type="evidence" value="ECO:0007669"/>
    <property type="project" value="TreeGrafter"/>
</dbReference>
<accession>U1MNZ5</accession>